<reference evidence="8 9" key="1">
    <citation type="journal article" date="2019" name="Sci. Rep.">
        <title>A high-quality genome of Eragrostis curvula grass provides insights into Poaceae evolution and supports new strategies to enhance forage quality.</title>
        <authorList>
            <person name="Carballo J."/>
            <person name="Santos B.A.C.M."/>
            <person name="Zappacosta D."/>
            <person name="Garbus I."/>
            <person name="Selva J.P."/>
            <person name="Gallo C.A."/>
            <person name="Diaz A."/>
            <person name="Albertini E."/>
            <person name="Caccamo M."/>
            <person name="Echenique V."/>
        </authorList>
    </citation>
    <scope>NUCLEOTIDE SEQUENCE [LARGE SCALE GENOMIC DNA]</scope>
    <source>
        <strain evidence="9">cv. Victoria</strain>
        <tissue evidence="8">Leaf</tissue>
    </source>
</reference>
<accession>A0A5J9SSD0</accession>
<sequence>VKDGEDSVSEEPQCVSACGRASVEEDMSVDLKRGENLPIHINMSFPSLPCEVLSVDAIDMSGKHEVDLHTNIWKLRLDRYGHIIGTEYLSDLVEKEHGAHNHVETDHGHERHDEAKKHEHTFDEDAEKMVKSVKQALANGEGCRVYGHLDVQRVAGNFHVSVHGLNIFVAEKIFEGSSHVNVSHVIHELSFGPKYPGIHNPLDDTTRILHDASGTFKYYIKVSCYCYIQRVHVLLFMAPLWFAVGSATACGSPNRAAAEVRTYRR</sequence>
<dbReference type="Pfam" id="PF13850">
    <property type="entry name" value="ERGIC_N"/>
    <property type="match status" value="1"/>
</dbReference>
<dbReference type="InterPro" id="IPR012936">
    <property type="entry name" value="Erv_C"/>
</dbReference>
<evidence type="ECO:0000313" key="8">
    <source>
        <dbReference type="EMBL" id="TVU01858.1"/>
    </source>
</evidence>
<evidence type="ECO:0000256" key="4">
    <source>
        <dbReference type="ARBA" id="ARBA00022989"/>
    </source>
</evidence>
<evidence type="ECO:0008006" key="10">
    <source>
        <dbReference type="Google" id="ProtNLM"/>
    </source>
</evidence>
<evidence type="ECO:0000259" key="7">
    <source>
        <dbReference type="Pfam" id="PF13850"/>
    </source>
</evidence>
<protein>
    <recommendedName>
        <fullName evidence="10">Endoplasmic reticulum vesicle transporter C-terminal domain-containing protein</fullName>
    </recommendedName>
</protein>
<keyword evidence="5" id="KW-0472">Membrane</keyword>
<comment type="similarity">
    <text evidence="2">Belongs to the ERGIC family.</text>
</comment>
<evidence type="ECO:0000313" key="9">
    <source>
        <dbReference type="Proteomes" id="UP000324897"/>
    </source>
</evidence>
<keyword evidence="4" id="KW-1133">Transmembrane helix</keyword>
<dbReference type="OrthoDB" id="270930at2759"/>
<dbReference type="AlphaFoldDB" id="A0A5J9SSD0"/>
<organism evidence="8 9">
    <name type="scientific">Eragrostis curvula</name>
    <name type="common">weeping love grass</name>
    <dbReference type="NCBI Taxonomy" id="38414"/>
    <lineage>
        <taxon>Eukaryota</taxon>
        <taxon>Viridiplantae</taxon>
        <taxon>Streptophyta</taxon>
        <taxon>Embryophyta</taxon>
        <taxon>Tracheophyta</taxon>
        <taxon>Spermatophyta</taxon>
        <taxon>Magnoliopsida</taxon>
        <taxon>Liliopsida</taxon>
        <taxon>Poales</taxon>
        <taxon>Poaceae</taxon>
        <taxon>PACMAD clade</taxon>
        <taxon>Chloridoideae</taxon>
        <taxon>Eragrostideae</taxon>
        <taxon>Eragrostidinae</taxon>
        <taxon>Eragrostis</taxon>
    </lineage>
</organism>
<name>A0A5J9SSD0_9POAL</name>
<feature type="domain" description="Endoplasmic reticulum vesicle transporter C-terminal" evidence="6">
    <location>
        <begin position="126"/>
        <end position="223"/>
    </location>
</feature>
<dbReference type="EMBL" id="RWGY01000376">
    <property type="protein sequence ID" value="TVU01858.1"/>
    <property type="molecule type" value="Genomic_DNA"/>
</dbReference>
<proteinExistence type="inferred from homology"/>
<evidence type="ECO:0000256" key="5">
    <source>
        <dbReference type="ARBA" id="ARBA00023136"/>
    </source>
</evidence>
<keyword evidence="9" id="KW-1185">Reference proteome</keyword>
<evidence type="ECO:0000256" key="3">
    <source>
        <dbReference type="ARBA" id="ARBA00022692"/>
    </source>
</evidence>
<dbReference type="PANTHER" id="PTHR10984:SF25">
    <property type="entry name" value="ENDOPLASMIC RETICULUM-GOLGI INTERMEDIATE COMPARTMENT PROTEIN 3"/>
    <property type="match status" value="1"/>
</dbReference>
<evidence type="ECO:0000259" key="6">
    <source>
        <dbReference type="Pfam" id="PF07970"/>
    </source>
</evidence>
<dbReference type="Proteomes" id="UP000324897">
    <property type="component" value="Unassembled WGS sequence"/>
</dbReference>
<evidence type="ECO:0000256" key="1">
    <source>
        <dbReference type="ARBA" id="ARBA00004141"/>
    </source>
</evidence>
<feature type="non-terminal residue" evidence="8">
    <location>
        <position position="1"/>
    </location>
</feature>
<evidence type="ECO:0000256" key="2">
    <source>
        <dbReference type="ARBA" id="ARBA00005648"/>
    </source>
</evidence>
<comment type="caution">
    <text evidence="8">The sequence shown here is derived from an EMBL/GenBank/DDBJ whole genome shotgun (WGS) entry which is preliminary data.</text>
</comment>
<dbReference type="InterPro" id="IPR045888">
    <property type="entry name" value="Erv"/>
</dbReference>
<feature type="domain" description="Endoplasmic reticulum vesicle transporter N-terminal" evidence="7">
    <location>
        <begin position="21"/>
        <end position="65"/>
    </location>
</feature>
<dbReference type="GO" id="GO:0030134">
    <property type="term" value="C:COPII-coated ER to Golgi transport vesicle"/>
    <property type="evidence" value="ECO:0007669"/>
    <property type="project" value="TreeGrafter"/>
</dbReference>
<dbReference type="Pfam" id="PF07970">
    <property type="entry name" value="COPIIcoated_ERV"/>
    <property type="match status" value="1"/>
</dbReference>
<dbReference type="InterPro" id="IPR039542">
    <property type="entry name" value="Erv_N"/>
</dbReference>
<dbReference type="PANTHER" id="PTHR10984">
    <property type="entry name" value="ENDOPLASMIC RETICULUM-GOLGI INTERMEDIATE COMPARTMENT PROTEIN"/>
    <property type="match status" value="1"/>
</dbReference>
<dbReference type="Gramene" id="TVU01858">
    <property type="protein sequence ID" value="TVU01858"/>
    <property type="gene ID" value="EJB05_52672"/>
</dbReference>
<dbReference type="GO" id="GO:0005783">
    <property type="term" value="C:endoplasmic reticulum"/>
    <property type="evidence" value="ECO:0007669"/>
    <property type="project" value="TreeGrafter"/>
</dbReference>
<keyword evidence="3" id="KW-0812">Transmembrane</keyword>
<dbReference type="GO" id="GO:0016020">
    <property type="term" value="C:membrane"/>
    <property type="evidence" value="ECO:0007669"/>
    <property type="project" value="UniProtKB-SubCell"/>
</dbReference>
<comment type="subcellular location">
    <subcellularLocation>
        <location evidence="1">Membrane</location>
        <topology evidence="1">Multi-pass membrane protein</topology>
    </subcellularLocation>
</comment>
<gene>
    <name evidence="8" type="ORF">EJB05_52672</name>
</gene>